<keyword evidence="2" id="KW-1185">Reference proteome</keyword>
<proteinExistence type="predicted"/>
<dbReference type="Proteomes" id="UP000471501">
    <property type="component" value="Unassembled WGS sequence"/>
</dbReference>
<evidence type="ECO:0000313" key="1">
    <source>
        <dbReference type="EMBL" id="MWB95572.1"/>
    </source>
</evidence>
<dbReference type="EMBL" id="WSTB01000008">
    <property type="protein sequence ID" value="MWB95572.1"/>
    <property type="molecule type" value="Genomic_DNA"/>
</dbReference>
<protein>
    <submittedName>
        <fullName evidence="1">Uncharacterized protein</fullName>
    </submittedName>
</protein>
<reference evidence="1 2" key="1">
    <citation type="submission" date="2019-12" db="EMBL/GenBank/DDBJ databases">
        <authorList>
            <person name="Kim Y.S."/>
        </authorList>
    </citation>
    <scope>NUCLEOTIDE SEQUENCE [LARGE SCALE GENOMIC DNA]</scope>
    <source>
        <strain evidence="1 2">GA093</strain>
    </source>
</reference>
<gene>
    <name evidence="1" type="ORF">GON26_14480</name>
</gene>
<dbReference type="AlphaFoldDB" id="A0A6I4NRG2"/>
<name>A0A6I4NRG2_9FLAO</name>
<accession>A0A6I4NRG2</accession>
<sequence>MRNNLCFIILMVFTTINAQKVEKDFNNFYSGNNKHKPIKYVLFEIEKDNESEKKNNGGKIYFYVKSERFVFDMKKHKKDTCSIDILKTIKLENSRNLQNDEYEYFRKKVDEFEKKTKQKIPKALPISQEHLYFKVYVIEKISSGKIVKYEVDWEYSNF</sequence>
<dbReference type="RefSeq" id="WP_160375495.1">
    <property type="nucleotide sequence ID" value="NZ_WSTB01000008.1"/>
</dbReference>
<evidence type="ECO:0000313" key="2">
    <source>
        <dbReference type="Proteomes" id="UP000471501"/>
    </source>
</evidence>
<comment type="caution">
    <text evidence="1">The sequence shown here is derived from an EMBL/GenBank/DDBJ whole genome shotgun (WGS) entry which is preliminary data.</text>
</comment>
<organism evidence="1 2">
    <name type="scientific">Flavobacterium hydrocarbonoxydans</name>
    <dbReference type="NCBI Taxonomy" id="2683249"/>
    <lineage>
        <taxon>Bacteria</taxon>
        <taxon>Pseudomonadati</taxon>
        <taxon>Bacteroidota</taxon>
        <taxon>Flavobacteriia</taxon>
        <taxon>Flavobacteriales</taxon>
        <taxon>Flavobacteriaceae</taxon>
        <taxon>Flavobacterium</taxon>
    </lineage>
</organism>